<dbReference type="EC" id="5.6.2.4" evidence="7"/>
<comment type="catalytic activity">
    <reaction evidence="8">
        <text>ATP + H2O = ADP + phosphate + H(+)</text>
        <dbReference type="Rhea" id="RHEA:13065"/>
        <dbReference type="ChEBI" id="CHEBI:15377"/>
        <dbReference type="ChEBI" id="CHEBI:15378"/>
        <dbReference type="ChEBI" id="CHEBI:30616"/>
        <dbReference type="ChEBI" id="CHEBI:43474"/>
        <dbReference type="ChEBI" id="CHEBI:456216"/>
        <dbReference type="EC" id="5.6.2.4"/>
    </reaction>
</comment>
<evidence type="ECO:0000256" key="1">
    <source>
        <dbReference type="ARBA" id="ARBA00022741"/>
    </source>
</evidence>
<gene>
    <name evidence="11" type="ORF">QWF21_16615</name>
</gene>
<dbReference type="SUPFAM" id="SSF57783">
    <property type="entry name" value="Zinc beta-ribbon"/>
    <property type="match status" value="1"/>
</dbReference>
<keyword evidence="5" id="KW-0413">Isomerase</keyword>
<feature type="binding site" evidence="9">
    <location>
        <begin position="220"/>
        <end position="227"/>
    </location>
    <ligand>
        <name>ATP</name>
        <dbReference type="ChEBI" id="CHEBI:30616"/>
    </ligand>
</feature>
<dbReference type="Pfam" id="PF01396">
    <property type="entry name" value="Zn_ribbon_Top1"/>
    <property type="match status" value="2"/>
</dbReference>
<evidence type="ECO:0000313" key="12">
    <source>
        <dbReference type="Proteomes" id="UP001339167"/>
    </source>
</evidence>
<dbReference type="Gene3D" id="3.30.65.10">
    <property type="entry name" value="Bacterial Topoisomerase I, domain 1"/>
    <property type="match status" value="2"/>
</dbReference>
<sequence length="971" mass="109671">MRESSPQALQNSLIIQPHWLLRLFGRKPVTLTVSLSVMQLSFANGSSVSVLPDSLANPNGLQPGVFFSTLSLGTNSGVVRLSGLPKSAAVKHYQWLQRHWLRQLQPVITSTAAAIEQLLAQGYPRASRLTQAVALAKKAVARFERLPDPAAFTELDLNPFQTLLFQAGWGEKDFELLRERYIKKELAAYQGFFDTVESKPLTDKQRQACVIDEDNNLVLAGAGTGKTSTMVGRAGYLVQSGQARADEILMLAFANKAALEMEQRLEERLGDCGIKASTFHKLGKDIIASVEGKQPSLTPLADDAKLLAKQVHDWFEQHLQQPAYQQLVLDYFQHYLYPLANPFDFQTEGEYFDFILANDIRTLKSEKVKSLGECLIANHLLRQGIDYQYEANYEHPTATVFHRQYQPDFYLPEYGIYIEFYGIDRQGNTAPYIDREQYHADMAWKQELHKVHGTRLITLYHYQHREGTLYQELDKQLAAFGVVAEPLPAEAVLETLREFGAISAFAALLAELLKRYRANCYEPGQLDAVIAKAADPDQVQAAMSLLLPVVDDYQRLLLAENQIDFDDMIGKAIAYVKTGRFQSRWRFILVDEFQDISDARARLVTYLRDSVPDASLFCVGDDWQAIYRFTGSDLQFTTDFAARFGPTRVTSLDQTFRFNNSISDVASRFVQENPQQVRKPLKTLRRVDKPAVSLLRADNNENSVEVSRLVQVLTKISHLAAPGSSVYLLGRFGFNLPDKSELQRLARQFSTLKLESYSIHASKGKEADYVVLLGLENGKHGFPSRKQTHPLLEALLPESEAYAFAEERRLFYVALTRARHRVYLITDMAVASDFVVELLTNKYPLTLDEFDTSLSQQLFHLIKCIKCKTGSMVPKTGPFGAFFGCNKYPLCNHKERGCSQCGSPMTRKDRFKVCINDSCNHWVPVCPKCGAEMVLRKGPYSNFWGCRNYRKEGASCGNREQVIAFESALSR</sequence>
<evidence type="ECO:0000256" key="9">
    <source>
        <dbReference type="PROSITE-ProRule" id="PRU00560"/>
    </source>
</evidence>
<dbReference type="RefSeq" id="WP_330089172.1">
    <property type="nucleotide sequence ID" value="NZ_JAUGZK010000017.1"/>
</dbReference>
<dbReference type="Pfam" id="PF13361">
    <property type="entry name" value="UvrD_C"/>
    <property type="match status" value="1"/>
</dbReference>
<keyword evidence="2 9" id="KW-0378">Hydrolase</keyword>
<dbReference type="PROSITE" id="PS51198">
    <property type="entry name" value="UVRD_HELICASE_ATP_BIND"/>
    <property type="match status" value="1"/>
</dbReference>
<organism evidence="11 12">
    <name type="scientific">Alkalimonas mucilaginosa</name>
    <dbReference type="NCBI Taxonomy" id="3057676"/>
    <lineage>
        <taxon>Bacteria</taxon>
        <taxon>Pseudomonadati</taxon>
        <taxon>Pseudomonadota</taxon>
        <taxon>Gammaproteobacteria</taxon>
        <taxon>Alkalimonas</taxon>
    </lineage>
</organism>
<name>A0ABU7JJI4_9GAMM</name>
<keyword evidence="12" id="KW-1185">Reference proteome</keyword>
<dbReference type="InterPro" id="IPR014016">
    <property type="entry name" value="UvrD-like_ATP-bd"/>
</dbReference>
<dbReference type="InterPro" id="IPR013498">
    <property type="entry name" value="Topo_IA_Znf"/>
</dbReference>
<comment type="catalytic activity">
    <reaction evidence="6">
        <text>Couples ATP hydrolysis with the unwinding of duplex DNA by translocating in the 3'-5' direction.</text>
        <dbReference type="EC" id="5.6.2.4"/>
    </reaction>
</comment>
<dbReference type="PANTHER" id="PTHR11070">
    <property type="entry name" value="UVRD / RECB / PCRA DNA HELICASE FAMILY MEMBER"/>
    <property type="match status" value="1"/>
</dbReference>
<evidence type="ECO:0000256" key="8">
    <source>
        <dbReference type="ARBA" id="ARBA00048988"/>
    </source>
</evidence>
<dbReference type="InterPro" id="IPR014017">
    <property type="entry name" value="DNA_helicase_UvrD-like_C"/>
</dbReference>
<evidence type="ECO:0000256" key="7">
    <source>
        <dbReference type="ARBA" id="ARBA00034808"/>
    </source>
</evidence>
<dbReference type="InterPro" id="IPR000212">
    <property type="entry name" value="DNA_helicase_UvrD/REP"/>
</dbReference>
<comment type="caution">
    <text evidence="11">The sequence shown here is derived from an EMBL/GenBank/DDBJ whole genome shotgun (WGS) entry which is preliminary data.</text>
</comment>
<keyword evidence="3 9" id="KW-0347">Helicase</keyword>
<dbReference type="InterPro" id="IPR027417">
    <property type="entry name" value="P-loop_NTPase"/>
</dbReference>
<evidence type="ECO:0000256" key="4">
    <source>
        <dbReference type="ARBA" id="ARBA00022840"/>
    </source>
</evidence>
<evidence type="ECO:0000259" key="10">
    <source>
        <dbReference type="PROSITE" id="PS51198"/>
    </source>
</evidence>
<evidence type="ECO:0000256" key="2">
    <source>
        <dbReference type="ARBA" id="ARBA00022801"/>
    </source>
</evidence>
<evidence type="ECO:0000256" key="6">
    <source>
        <dbReference type="ARBA" id="ARBA00034617"/>
    </source>
</evidence>
<evidence type="ECO:0000256" key="5">
    <source>
        <dbReference type="ARBA" id="ARBA00023235"/>
    </source>
</evidence>
<proteinExistence type="predicted"/>
<keyword evidence="1 9" id="KW-0547">Nucleotide-binding</keyword>
<dbReference type="SUPFAM" id="SSF52540">
    <property type="entry name" value="P-loop containing nucleoside triphosphate hydrolases"/>
    <property type="match status" value="1"/>
</dbReference>
<dbReference type="Pfam" id="PF00580">
    <property type="entry name" value="UvrD-helicase"/>
    <property type="match status" value="1"/>
</dbReference>
<accession>A0ABU7JJI4</accession>
<evidence type="ECO:0000256" key="3">
    <source>
        <dbReference type="ARBA" id="ARBA00022806"/>
    </source>
</evidence>
<dbReference type="PANTHER" id="PTHR11070:SF63">
    <property type="entry name" value="DNA HELICASE IV"/>
    <property type="match status" value="1"/>
</dbReference>
<dbReference type="EMBL" id="JAUGZK010000017">
    <property type="protein sequence ID" value="MEE2025864.1"/>
    <property type="molecule type" value="Genomic_DNA"/>
</dbReference>
<evidence type="ECO:0000313" key="11">
    <source>
        <dbReference type="EMBL" id="MEE2025864.1"/>
    </source>
</evidence>
<reference evidence="11 12" key="1">
    <citation type="submission" date="2023-06" db="EMBL/GenBank/DDBJ databases">
        <title>Alkalimonas sp., MEB004 an alkaliphilic bacterium isolated from Lonar Lake, India.</title>
        <authorList>
            <person name="Joshi A."/>
            <person name="Thite S."/>
        </authorList>
    </citation>
    <scope>NUCLEOTIDE SEQUENCE [LARGE SCALE GENOMIC DNA]</scope>
    <source>
        <strain evidence="11 12">MEB004</strain>
    </source>
</reference>
<dbReference type="Proteomes" id="UP001339167">
    <property type="component" value="Unassembled WGS sequence"/>
</dbReference>
<dbReference type="Gene3D" id="3.40.50.300">
    <property type="entry name" value="P-loop containing nucleotide triphosphate hydrolases"/>
    <property type="match status" value="3"/>
</dbReference>
<protein>
    <recommendedName>
        <fullName evidence="7">DNA 3'-5' helicase</fullName>
        <ecNumber evidence="7">5.6.2.4</ecNumber>
    </recommendedName>
</protein>
<keyword evidence="4 9" id="KW-0067">ATP-binding</keyword>
<dbReference type="Gene3D" id="3.40.91.30">
    <property type="match status" value="1"/>
</dbReference>
<feature type="domain" description="UvrD-like helicase ATP-binding" evidence="10">
    <location>
        <begin position="199"/>
        <end position="659"/>
    </location>
</feature>